<dbReference type="Pfam" id="PF06452">
    <property type="entry name" value="CBM9_1"/>
    <property type="match status" value="1"/>
</dbReference>
<gene>
    <name evidence="4" type="ORF">GCM10008101_18280</name>
</gene>
<feature type="chain" id="PRO_5045119469" description="Carbohydrate family 9 binding domain-like" evidence="1">
    <location>
        <begin position="26"/>
        <end position="737"/>
    </location>
</feature>
<evidence type="ECO:0000259" key="2">
    <source>
        <dbReference type="Pfam" id="PF06452"/>
    </source>
</evidence>
<reference evidence="5" key="1">
    <citation type="journal article" date="2019" name="Int. J. Syst. Evol. Microbiol.">
        <title>The Global Catalogue of Microorganisms (GCM) 10K type strain sequencing project: providing services to taxonomists for standard genome sequencing and annotation.</title>
        <authorList>
            <consortium name="The Broad Institute Genomics Platform"/>
            <consortium name="The Broad Institute Genome Sequencing Center for Infectious Disease"/>
            <person name="Wu L."/>
            <person name="Ma J."/>
        </authorList>
    </citation>
    <scope>NUCLEOTIDE SEQUENCE [LARGE SCALE GENOMIC DNA]</scope>
    <source>
        <strain evidence="5">KCTC 22558</strain>
    </source>
</reference>
<keyword evidence="5" id="KW-1185">Reference proteome</keyword>
<dbReference type="InterPro" id="IPR006311">
    <property type="entry name" value="TAT_signal"/>
</dbReference>
<evidence type="ECO:0000259" key="3">
    <source>
        <dbReference type="Pfam" id="PF19313"/>
    </source>
</evidence>
<feature type="domain" description="DUF5916" evidence="3">
    <location>
        <begin position="265"/>
        <end position="337"/>
    </location>
</feature>
<dbReference type="EMBL" id="BMXY01000002">
    <property type="protein sequence ID" value="GGZ64886.1"/>
    <property type="molecule type" value="Genomic_DNA"/>
</dbReference>
<dbReference type="InterPro" id="IPR045670">
    <property type="entry name" value="DUF5916"/>
</dbReference>
<sequence length="737" mass="82022">MTTRRSPLALSLALALLALAPLAPAQEATQIPHIEGGIVVDGLLDESVWSQATVIDLPYEISPADNTPAPVRTTMRMATTRDALYIAVHAADPDPSKIRAHLTDRDSAFRDDFVGVMLDTFDDRRRNYEFFVNPLGVQMDLIREEATGNEDDSWDGLWTSAGRITAEGYDVEIRIPFSTLRFRDGEGPKRWGVIAFRAYPRSVRHQLANVTVPRGGNCLLCHASKFEGMEGVQQGRNLEVVPTLTITDAQSRDHRGGEWRGDGVRIEPGLDVSWAPSPNLTLNATINPDFSQVESDQAQLDLTSNFALYFPEKRPFFMEGADYFNTPFQVLYTRQIADPDFGLRVTGRSGSGAYGAFVARDATTQLLLPGVLGSSFTVLDQTSDVAVGRYRHDLDEHTSVGVIATARQGDDYSNGVAGVDTRWQKGRHTVIAQLLRSDSEYPAALADDVDDTSPAGNAWRASYDYETRNWFASAWHERIDPGFRADLGFIGQVGYEKSLVGGAYNWFFDKGSKITRVQFYTDFDITHRYDGQLLERELESKISVNGPWQSSFGVQGMTRERYWNGQLFDESYVNLFGSMTPSSAMQVGANFRVGPQIDLAASRRGQGRYFDIWGNFAFGRGLSANLDLFQQSLRRDGGTAFEATVLDARMAWQLDPRQRLRIAVQASNVDKDPSLYDEPVNRHGRDLGAQLVYSYRVNPRTAIYAGGTVGGFLDDENRELFASTRGAFVKLTYGWQP</sequence>
<accession>A0ABQ3C443</accession>
<keyword evidence="1" id="KW-0732">Signal</keyword>
<dbReference type="Gene3D" id="2.60.40.1190">
    <property type="match status" value="1"/>
</dbReference>
<dbReference type="PROSITE" id="PS51318">
    <property type="entry name" value="TAT"/>
    <property type="match status" value="1"/>
</dbReference>
<dbReference type="RefSeq" id="WP_189449188.1">
    <property type="nucleotide sequence ID" value="NZ_BMXY01000002.1"/>
</dbReference>
<proteinExistence type="predicted"/>
<name>A0ABQ3C443_9GAMM</name>
<evidence type="ECO:0008006" key="6">
    <source>
        <dbReference type="Google" id="ProtNLM"/>
    </source>
</evidence>
<feature type="signal peptide" evidence="1">
    <location>
        <begin position="1"/>
        <end position="25"/>
    </location>
</feature>
<evidence type="ECO:0000313" key="4">
    <source>
        <dbReference type="EMBL" id="GGZ64886.1"/>
    </source>
</evidence>
<organism evidence="4 5">
    <name type="scientific">Cognatilysobacter xinjiangensis</name>
    <dbReference type="NCBI Taxonomy" id="546892"/>
    <lineage>
        <taxon>Bacteria</taxon>
        <taxon>Pseudomonadati</taxon>
        <taxon>Pseudomonadota</taxon>
        <taxon>Gammaproteobacteria</taxon>
        <taxon>Lysobacterales</taxon>
        <taxon>Lysobacteraceae</taxon>
        <taxon>Cognatilysobacter</taxon>
    </lineage>
</organism>
<feature type="domain" description="Carbohydrate-binding" evidence="2">
    <location>
        <begin position="40"/>
        <end position="180"/>
    </location>
</feature>
<dbReference type="Pfam" id="PF19313">
    <property type="entry name" value="DUF5916"/>
    <property type="match status" value="1"/>
</dbReference>
<dbReference type="CDD" id="cd09618">
    <property type="entry name" value="CBM9_like_2"/>
    <property type="match status" value="1"/>
</dbReference>
<dbReference type="InterPro" id="IPR010502">
    <property type="entry name" value="Carb-bd_dom_fam9"/>
</dbReference>
<dbReference type="SUPFAM" id="SSF49344">
    <property type="entry name" value="CBD9-like"/>
    <property type="match status" value="1"/>
</dbReference>
<evidence type="ECO:0000256" key="1">
    <source>
        <dbReference type="SAM" id="SignalP"/>
    </source>
</evidence>
<evidence type="ECO:0000313" key="5">
    <source>
        <dbReference type="Proteomes" id="UP000643403"/>
    </source>
</evidence>
<dbReference type="Proteomes" id="UP000643403">
    <property type="component" value="Unassembled WGS sequence"/>
</dbReference>
<comment type="caution">
    <text evidence="4">The sequence shown here is derived from an EMBL/GenBank/DDBJ whole genome shotgun (WGS) entry which is preliminary data.</text>
</comment>
<protein>
    <recommendedName>
        <fullName evidence="6">Carbohydrate family 9 binding domain-like</fullName>
    </recommendedName>
</protein>